<evidence type="ECO:0000313" key="3">
    <source>
        <dbReference type="EMBL" id="SDF33307.1"/>
    </source>
</evidence>
<feature type="region of interest" description="Disordered" evidence="1">
    <location>
        <begin position="1"/>
        <end position="87"/>
    </location>
</feature>
<sequence>MTPDGSKRPPDRHPSGTAQPSDLGTRAGPGPGARGMARDTPGTSKMRRMSYGQGEPPWDPWKPGSQQPQWGNQSTSDTPDWAALADASASRNKRRRLLLIVGGAVATVAVGTAVAIAVVSANSGSDGKPTNSLPGSADLPGGSTSAAEPSFDPTSAPPPLDPLEFISSAKKDKAALSPDTLFPGSQVTLNERVYTKHARSSTTDCASAVRGTLPKALTANGCTRVMRVTYTTKGGVAVTVGVAVFDTADDATKARKATDDKSILTSLPGSGIDPFCRTSVCRTTRNSVGRYAYFTLGGFSGGKDVTTKDTKVFTAGDDLAEYTFRQIHRRGESQASAAASK</sequence>
<feature type="transmembrane region" description="Helical" evidence="2">
    <location>
        <begin position="97"/>
        <end position="119"/>
    </location>
</feature>
<feature type="region of interest" description="Disordered" evidence="1">
    <location>
        <begin position="122"/>
        <end position="161"/>
    </location>
</feature>
<name>A0A1G7K843_9ACTN</name>
<organism evidence="3 4">
    <name type="scientific">Streptomyces griseoaurantiacus</name>
    <dbReference type="NCBI Taxonomy" id="68213"/>
    <lineage>
        <taxon>Bacteria</taxon>
        <taxon>Bacillati</taxon>
        <taxon>Actinomycetota</taxon>
        <taxon>Actinomycetes</taxon>
        <taxon>Kitasatosporales</taxon>
        <taxon>Streptomycetaceae</taxon>
        <taxon>Streptomyces</taxon>
        <taxon>Streptomyces aurantiacus group</taxon>
    </lineage>
</organism>
<feature type="compositionally biased region" description="Basic and acidic residues" evidence="1">
    <location>
        <begin position="1"/>
        <end position="14"/>
    </location>
</feature>
<evidence type="ECO:0000313" key="4">
    <source>
        <dbReference type="Proteomes" id="UP000198614"/>
    </source>
</evidence>
<accession>A0A1G7K843</accession>
<keyword evidence="2" id="KW-0472">Membrane</keyword>
<evidence type="ECO:0000256" key="1">
    <source>
        <dbReference type="SAM" id="MobiDB-lite"/>
    </source>
</evidence>
<evidence type="ECO:0000256" key="2">
    <source>
        <dbReference type="SAM" id="Phobius"/>
    </source>
</evidence>
<gene>
    <name evidence="3" type="ORF">SAMN05216260_107215</name>
</gene>
<proteinExistence type="predicted"/>
<keyword evidence="2" id="KW-0812">Transmembrane</keyword>
<dbReference type="AlphaFoldDB" id="A0A1G7K843"/>
<feature type="compositionally biased region" description="Polar residues" evidence="1">
    <location>
        <begin position="64"/>
        <end position="78"/>
    </location>
</feature>
<reference evidence="3 4" key="1">
    <citation type="submission" date="2016-10" db="EMBL/GenBank/DDBJ databases">
        <authorList>
            <person name="de Groot N.N."/>
        </authorList>
    </citation>
    <scope>NUCLEOTIDE SEQUENCE [LARGE SCALE GENOMIC DNA]</scope>
    <source>
        <strain evidence="3 4">CGMCC 4.1859</strain>
    </source>
</reference>
<protein>
    <submittedName>
        <fullName evidence="3">Uncharacterized protein</fullName>
    </submittedName>
</protein>
<dbReference type="Proteomes" id="UP000198614">
    <property type="component" value="Unassembled WGS sequence"/>
</dbReference>
<feature type="compositionally biased region" description="Polar residues" evidence="1">
    <location>
        <begin position="122"/>
        <end position="134"/>
    </location>
</feature>
<dbReference type="EMBL" id="FNAX01000007">
    <property type="protein sequence ID" value="SDF33307.1"/>
    <property type="molecule type" value="Genomic_DNA"/>
</dbReference>
<keyword evidence="2" id="KW-1133">Transmembrane helix</keyword>